<dbReference type="GO" id="GO:0043022">
    <property type="term" value="F:ribosome binding"/>
    <property type="evidence" value="ECO:0007669"/>
    <property type="project" value="TreeGrafter"/>
</dbReference>
<dbReference type="Gene3D" id="3.90.1430.10">
    <property type="entry name" value="Yeast translation eEF2 (G' domain)"/>
    <property type="match status" value="1"/>
</dbReference>
<protein>
    <recommendedName>
        <fullName evidence="8">Ribosome assembly protein 1</fullName>
    </recommendedName>
    <alternativeName>
        <fullName evidence="9">Elongation factor-like 1</fullName>
    </alternativeName>
</protein>
<dbReference type="InterPro" id="IPR000640">
    <property type="entry name" value="EFG_V-like"/>
</dbReference>
<accession>A0A1Y2F9W8</accession>
<dbReference type="InterPro" id="IPR000795">
    <property type="entry name" value="T_Tr_GTP-bd_dom"/>
</dbReference>
<dbReference type="SUPFAM" id="SSF54211">
    <property type="entry name" value="Ribosomal protein S5 domain 2-like"/>
    <property type="match status" value="1"/>
</dbReference>
<dbReference type="FunFam" id="3.30.70.240:FF:000006">
    <property type="entry name" value="Elongation factor like GTPase 1"/>
    <property type="match status" value="1"/>
</dbReference>
<evidence type="ECO:0000259" key="11">
    <source>
        <dbReference type="PROSITE" id="PS51722"/>
    </source>
</evidence>
<dbReference type="InterPro" id="IPR041095">
    <property type="entry name" value="EFG_II"/>
</dbReference>
<evidence type="ECO:0000256" key="6">
    <source>
        <dbReference type="ARBA" id="ARBA00023134"/>
    </source>
</evidence>
<comment type="subcellular location">
    <subcellularLocation>
        <location evidence="1">Cytoplasm</location>
    </subcellularLocation>
</comment>
<dbReference type="GO" id="GO:0003924">
    <property type="term" value="F:GTPase activity"/>
    <property type="evidence" value="ECO:0007669"/>
    <property type="project" value="InterPro"/>
</dbReference>
<dbReference type="SUPFAM" id="SSF52540">
    <property type="entry name" value="P-loop containing nucleoside triphosphate hydrolases"/>
    <property type="match status" value="1"/>
</dbReference>
<dbReference type="Proteomes" id="UP000193467">
    <property type="component" value="Unassembled WGS sequence"/>
</dbReference>
<dbReference type="InterPro" id="IPR009000">
    <property type="entry name" value="Transl_B-barrel_sf"/>
</dbReference>
<keyword evidence="3" id="KW-0690">Ribosome biogenesis</keyword>
<feature type="region of interest" description="Disordered" evidence="10">
    <location>
        <begin position="826"/>
        <end position="852"/>
    </location>
</feature>
<feature type="domain" description="Tr-type G" evidence="11">
    <location>
        <begin position="10"/>
        <end position="259"/>
    </location>
</feature>
<dbReference type="InterPro" id="IPR027417">
    <property type="entry name" value="P-loop_NTPase"/>
</dbReference>
<dbReference type="InterPro" id="IPR020568">
    <property type="entry name" value="Ribosomal_Su5_D2-typ_SF"/>
</dbReference>
<dbReference type="SMART" id="SM00838">
    <property type="entry name" value="EFG_C"/>
    <property type="match status" value="1"/>
</dbReference>
<dbReference type="InterPro" id="IPR056752">
    <property type="entry name" value="EFL1"/>
</dbReference>
<dbReference type="FunCoup" id="A0A1Y2F9W8">
    <property type="interactions" value="429"/>
</dbReference>
<dbReference type="GO" id="GO:0042256">
    <property type="term" value="P:cytosolic ribosome assembly"/>
    <property type="evidence" value="ECO:0007669"/>
    <property type="project" value="TreeGrafter"/>
</dbReference>
<comment type="caution">
    <text evidence="12">The sequence shown here is derived from an EMBL/GenBank/DDBJ whole genome shotgun (WGS) entry which is preliminary data.</text>
</comment>
<feature type="compositionally biased region" description="Basic and acidic residues" evidence="10">
    <location>
        <begin position="741"/>
        <end position="759"/>
    </location>
</feature>
<evidence type="ECO:0000256" key="8">
    <source>
        <dbReference type="ARBA" id="ARBA00068031"/>
    </source>
</evidence>
<dbReference type="CDD" id="cd16268">
    <property type="entry name" value="EF2_II"/>
    <property type="match status" value="1"/>
</dbReference>
<keyword evidence="13" id="KW-1185">Reference proteome</keyword>
<evidence type="ECO:0000256" key="5">
    <source>
        <dbReference type="ARBA" id="ARBA00022801"/>
    </source>
</evidence>
<dbReference type="Gene3D" id="3.30.70.240">
    <property type="match status" value="1"/>
</dbReference>
<evidence type="ECO:0000256" key="2">
    <source>
        <dbReference type="ARBA" id="ARBA00022490"/>
    </source>
</evidence>
<keyword evidence="5" id="KW-0378">Hydrolase</keyword>
<dbReference type="CDD" id="cd01885">
    <property type="entry name" value="EF2"/>
    <property type="match status" value="1"/>
</dbReference>
<evidence type="ECO:0000256" key="1">
    <source>
        <dbReference type="ARBA" id="ARBA00004496"/>
    </source>
</evidence>
<dbReference type="CDD" id="cd16261">
    <property type="entry name" value="EF2_snRNP_III"/>
    <property type="match status" value="1"/>
</dbReference>
<dbReference type="FunFam" id="3.30.70.870:FF:000002">
    <property type="entry name" value="Translation elongation factor 2"/>
    <property type="match status" value="1"/>
</dbReference>
<dbReference type="InParanoid" id="A0A1Y2F9W8"/>
<keyword evidence="6" id="KW-0342">GTP-binding</keyword>
<gene>
    <name evidence="12" type="ORF">BCR35DRAFT_279051</name>
</gene>
<dbReference type="EMBL" id="MCGR01000024">
    <property type="protein sequence ID" value="ORY80701.1"/>
    <property type="molecule type" value="Genomic_DNA"/>
</dbReference>
<reference evidence="12 13" key="1">
    <citation type="submission" date="2016-07" db="EMBL/GenBank/DDBJ databases">
        <title>Pervasive Adenine N6-methylation of Active Genes in Fungi.</title>
        <authorList>
            <consortium name="DOE Joint Genome Institute"/>
            <person name="Mondo S.J."/>
            <person name="Dannebaum R.O."/>
            <person name="Kuo R.C."/>
            <person name="Labutti K."/>
            <person name="Haridas S."/>
            <person name="Kuo A."/>
            <person name="Salamov A."/>
            <person name="Ahrendt S.R."/>
            <person name="Lipzen A."/>
            <person name="Sullivan W."/>
            <person name="Andreopoulos W.B."/>
            <person name="Clum A."/>
            <person name="Lindquist E."/>
            <person name="Daum C."/>
            <person name="Ramamoorthy G.K."/>
            <person name="Gryganskyi A."/>
            <person name="Culley D."/>
            <person name="Magnuson J.K."/>
            <person name="James T.Y."/>
            <person name="O'Malley M.A."/>
            <person name="Stajich J.E."/>
            <person name="Spatafora J.W."/>
            <person name="Visel A."/>
            <person name="Grigoriev I.V."/>
        </authorList>
    </citation>
    <scope>NUCLEOTIDE SEQUENCE [LARGE SCALE GENOMIC DNA]</scope>
    <source>
        <strain evidence="12 13">62-1032</strain>
    </source>
</reference>
<dbReference type="FunFam" id="3.90.1430.10:FF:000002">
    <property type="entry name" value="Elongation factor like GTPase 1"/>
    <property type="match status" value="1"/>
</dbReference>
<dbReference type="PANTHER" id="PTHR42908:SF3">
    <property type="entry name" value="ELONGATION FACTOR-LIKE GTPASE 1"/>
    <property type="match status" value="1"/>
</dbReference>
<dbReference type="AlphaFoldDB" id="A0A1Y2F9W8"/>
<dbReference type="Pfam" id="PF14492">
    <property type="entry name" value="EFG_III"/>
    <property type="match status" value="1"/>
</dbReference>
<evidence type="ECO:0000256" key="10">
    <source>
        <dbReference type="SAM" id="MobiDB-lite"/>
    </source>
</evidence>
<dbReference type="InterPro" id="IPR005225">
    <property type="entry name" value="Small_GTP-bd"/>
</dbReference>
<evidence type="ECO:0000256" key="9">
    <source>
        <dbReference type="ARBA" id="ARBA00081809"/>
    </source>
</evidence>
<dbReference type="SUPFAM" id="SSF54980">
    <property type="entry name" value="EF-G C-terminal domain-like"/>
    <property type="match status" value="2"/>
</dbReference>
<dbReference type="Pfam" id="PF00009">
    <property type="entry name" value="GTP_EFTU"/>
    <property type="match status" value="1"/>
</dbReference>
<dbReference type="InterPro" id="IPR035647">
    <property type="entry name" value="EFG_III/V"/>
</dbReference>
<sequence length="1096" mass="120926">MSRVANVPSSHTRNLCIVAHVDHGKSSFADSLLAANGIISSRLAGTIRYLDSREDEQERGITMESSAVSLGWRIPTQPTDGSDPVLEEFRINLIDTPGHVDFSSEVSTASRLCDGALVLVDAVEGVCTQTITVLRQTHMSHLRPLLVINKIDRLVTELKLSPIEAYHHLSRIIEDVNAIVGSFYAGDRMEDDWRWRERREAEGGDAVDEEYEERDDSNLYFDPSNGTVIFSSAIDGWAFRISRFAQLYAAKLGMSEANLNRCLWGDWYLDPKSKRVINRKKMEATGKKLKPLFVQFVLENIWAVYDGVVLNNNPTKVDKIVSSLAIKVRPQDLRSKDSRNLLLSIFAQWLPLAPSTFRAVIDKIPAPPLAQASRVPRMLHPELGHSAADIAPTNKLEKDLYEGGEQDDRFRVAYVSKMFSVKTNELPQNQRKQLTAEDMRAMAKAAKEKRERRAKIIEEGGDPDAVEEDAAAPAEEEKTIDPNHETLIGFSRLYSGTIVLGQSLYAVLPKYNAALGPQHPSNARHLATVKVEQLYMMMGRELVAVPQVQAGNLFAIGGLEGTVGRNATLCGMGKDKEVREGAEREEDKECLVNLAGVILTSAPIVRVALEPAEPSEMSKLVEGLRMLNQADPCVETLLQETGEHVILTAGELHLERCLKDLRDRFARIEITVSPPIVPFRETAVAGVDMAAPKTADRPRGTVLGSVQSGLITFALRAVPLPEEVTTFLIANLSTLKRLQRDRRGGKAEDESDEARGDVAEGVKPVEPEEVWPELEKLLQEAGKEWAGVTDQIWAFGPRRVGPNLLIDRTTGAPRSLRRRLERQALLPSSAATPGPLASPASGSPSVAASTDAPALDTTELDAQLQAPEADAGVSHTLPDVRQLDENIDTAFQLAMNRGPLCAEPVIGMAYFLEEVELHPGDLDPSSIRSKWSTGRGQIISAGQDAFRSGLLDWSPRLQLAMYSCDIQATGEVLGKVYGVVAKRKGRIISEEMKEGTAFFTVSALLPVVESFGFADEIRTRTSGAASPQLVFHGYEILDQDPFWVPTTEEELEDLGEKADRENIAKKYMDTVRRRKGMAVERKVVEHAEKQKTMKSR</sequence>
<evidence type="ECO:0000313" key="12">
    <source>
        <dbReference type="EMBL" id="ORY80701.1"/>
    </source>
</evidence>
<dbReference type="Pfam" id="PF25118">
    <property type="entry name" value="EFL1"/>
    <property type="match status" value="1"/>
</dbReference>
<dbReference type="FunFam" id="3.40.50.300:FF:000746">
    <property type="entry name" value="Ribosome assembly protein 1"/>
    <property type="match status" value="1"/>
</dbReference>
<dbReference type="GO" id="GO:0005829">
    <property type="term" value="C:cytosol"/>
    <property type="evidence" value="ECO:0007669"/>
    <property type="project" value="TreeGrafter"/>
</dbReference>
<evidence type="ECO:0000256" key="3">
    <source>
        <dbReference type="ARBA" id="ARBA00022517"/>
    </source>
</evidence>
<dbReference type="GO" id="GO:1990904">
    <property type="term" value="C:ribonucleoprotein complex"/>
    <property type="evidence" value="ECO:0007669"/>
    <property type="project" value="TreeGrafter"/>
</dbReference>
<keyword evidence="4" id="KW-0547">Nucleotide-binding</keyword>
<dbReference type="CDD" id="cd01681">
    <property type="entry name" value="aeEF2_snRNP_like_IV"/>
    <property type="match status" value="1"/>
</dbReference>
<dbReference type="OrthoDB" id="364892at2759"/>
<dbReference type="Gene3D" id="2.40.30.10">
    <property type="entry name" value="Translation factors"/>
    <property type="match status" value="1"/>
</dbReference>
<evidence type="ECO:0000313" key="13">
    <source>
        <dbReference type="Proteomes" id="UP000193467"/>
    </source>
</evidence>
<dbReference type="STRING" id="106004.A0A1Y2F9W8"/>
<dbReference type="InterPro" id="IPR014721">
    <property type="entry name" value="Ribsml_uS5_D2-typ_fold_subgr"/>
</dbReference>
<feature type="region of interest" description="Disordered" evidence="10">
    <location>
        <begin position="739"/>
        <end position="759"/>
    </location>
</feature>
<dbReference type="Gene3D" id="3.30.70.870">
    <property type="entry name" value="Elongation Factor G (Translational Gtpase), domain 3"/>
    <property type="match status" value="1"/>
</dbReference>
<dbReference type="SUPFAM" id="SSF50447">
    <property type="entry name" value="Translation proteins"/>
    <property type="match status" value="1"/>
</dbReference>
<name>A0A1Y2F9W8_9BASI</name>
<dbReference type="PANTHER" id="PTHR42908">
    <property type="entry name" value="TRANSLATION ELONGATION FACTOR-RELATED"/>
    <property type="match status" value="1"/>
</dbReference>
<dbReference type="CDD" id="cd04096">
    <property type="entry name" value="eEF2_snRNP_like_C"/>
    <property type="match status" value="1"/>
</dbReference>
<dbReference type="GO" id="GO:0005525">
    <property type="term" value="F:GTP binding"/>
    <property type="evidence" value="ECO:0007669"/>
    <property type="project" value="UniProtKB-KW"/>
</dbReference>
<dbReference type="NCBIfam" id="TIGR00231">
    <property type="entry name" value="small_GTP"/>
    <property type="match status" value="1"/>
</dbReference>
<evidence type="ECO:0000256" key="4">
    <source>
        <dbReference type="ARBA" id="ARBA00022741"/>
    </source>
</evidence>
<comment type="catalytic activity">
    <reaction evidence="7">
        <text>GTP + H2O = GDP + phosphate + H(+)</text>
        <dbReference type="Rhea" id="RHEA:19669"/>
        <dbReference type="ChEBI" id="CHEBI:15377"/>
        <dbReference type="ChEBI" id="CHEBI:15378"/>
        <dbReference type="ChEBI" id="CHEBI:37565"/>
        <dbReference type="ChEBI" id="CHEBI:43474"/>
        <dbReference type="ChEBI" id="CHEBI:58189"/>
    </reaction>
</comment>
<dbReference type="PRINTS" id="PR00315">
    <property type="entry name" value="ELONGATNFCT"/>
</dbReference>
<evidence type="ECO:0000256" key="7">
    <source>
        <dbReference type="ARBA" id="ARBA00048548"/>
    </source>
</evidence>
<organism evidence="12 13">
    <name type="scientific">Leucosporidium creatinivorum</name>
    <dbReference type="NCBI Taxonomy" id="106004"/>
    <lineage>
        <taxon>Eukaryota</taxon>
        <taxon>Fungi</taxon>
        <taxon>Dikarya</taxon>
        <taxon>Basidiomycota</taxon>
        <taxon>Pucciniomycotina</taxon>
        <taxon>Microbotryomycetes</taxon>
        <taxon>Leucosporidiales</taxon>
        <taxon>Leucosporidium</taxon>
    </lineage>
</organism>
<dbReference type="Gene3D" id="3.30.230.10">
    <property type="match status" value="1"/>
</dbReference>
<feature type="compositionally biased region" description="Low complexity" evidence="10">
    <location>
        <begin position="826"/>
        <end position="850"/>
    </location>
</feature>
<dbReference type="Gene3D" id="3.40.50.300">
    <property type="entry name" value="P-loop containing nucleotide triphosphate hydrolases"/>
    <property type="match status" value="1"/>
</dbReference>
<dbReference type="PROSITE" id="PS51722">
    <property type="entry name" value="G_TR_2"/>
    <property type="match status" value="1"/>
</dbReference>
<dbReference type="Pfam" id="PF00679">
    <property type="entry name" value="EFG_C"/>
    <property type="match status" value="1"/>
</dbReference>
<keyword evidence="2" id="KW-0963">Cytoplasm</keyword>
<proteinExistence type="predicted"/>